<organism evidence="1">
    <name type="scientific">Streptomyces sp. R33</name>
    <dbReference type="NCBI Taxonomy" id="3238629"/>
    <lineage>
        <taxon>Bacteria</taxon>
        <taxon>Bacillati</taxon>
        <taxon>Actinomycetota</taxon>
        <taxon>Actinomycetes</taxon>
        <taxon>Kitasatosporales</taxon>
        <taxon>Streptomycetaceae</taxon>
        <taxon>Streptomyces</taxon>
    </lineage>
</organism>
<dbReference type="EMBL" id="CP165727">
    <property type="protein sequence ID" value="XDV62088.1"/>
    <property type="molecule type" value="Genomic_DNA"/>
</dbReference>
<proteinExistence type="predicted"/>
<gene>
    <name evidence="1" type="ORF">AB5J51_03640</name>
</gene>
<sequence length="83" mass="9062">MLKISPHVVLTRTEDAAVLLDKKSGTYFRINPMGTAVFEMLAAGRTQDEVVSELSARHPAAADRIPGDVAKLIDTMRRAKVLV</sequence>
<dbReference type="InterPro" id="IPR008792">
    <property type="entry name" value="PQQD"/>
</dbReference>
<dbReference type="AlphaFoldDB" id="A0AB39XWG6"/>
<accession>A0AB39XWG6</accession>
<dbReference type="NCBIfam" id="NF033530">
    <property type="entry name" value="lasso_PqqD_Strm"/>
    <property type="match status" value="1"/>
</dbReference>
<protein>
    <submittedName>
        <fullName evidence="1">Lasso peptide biosynthesis PqqD family chaperone</fullName>
    </submittedName>
</protein>
<evidence type="ECO:0000313" key="1">
    <source>
        <dbReference type="EMBL" id="XDV62088.1"/>
    </source>
</evidence>
<dbReference type="Pfam" id="PF05402">
    <property type="entry name" value="PqqD"/>
    <property type="match status" value="1"/>
</dbReference>
<reference evidence="1" key="1">
    <citation type="submission" date="2024-08" db="EMBL/GenBank/DDBJ databases">
        <authorList>
            <person name="Yu S.T."/>
        </authorList>
    </citation>
    <scope>NUCLEOTIDE SEQUENCE</scope>
    <source>
        <strain evidence="1">R33</strain>
    </source>
</reference>
<dbReference type="InterPro" id="IPR041881">
    <property type="entry name" value="PqqD_sf"/>
</dbReference>
<name>A0AB39XWG6_9ACTN</name>
<dbReference type="Gene3D" id="1.10.10.1150">
    <property type="entry name" value="Coenzyme PQQ synthesis protein D (PqqD)"/>
    <property type="match status" value="1"/>
</dbReference>
<dbReference type="RefSeq" id="WP_053787937.1">
    <property type="nucleotide sequence ID" value="NZ_CP165727.1"/>
</dbReference>